<gene>
    <name evidence="2" type="ORF">SNA_27860</name>
</gene>
<evidence type="ECO:0000313" key="3">
    <source>
        <dbReference type="Proteomes" id="UP000032458"/>
    </source>
</evidence>
<organism evidence="2 3">
    <name type="scientific">Streptomyces natalensis ATCC 27448</name>
    <dbReference type="NCBI Taxonomy" id="1240678"/>
    <lineage>
        <taxon>Bacteria</taxon>
        <taxon>Bacillati</taxon>
        <taxon>Actinomycetota</taxon>
        <taxon>Actinomycetes</taxon>
        <taxon>Kitasatosporales</taxon>
        <taxon>Streptomycetaceae</taxon>
        <taxon>Streptomyces</taxon>
    </lineage>
</organism>
<feature type="signal peptide" evidence="1">
    <location>
        <begin position="1"/>
        <end position="23"/>
    </location>
</feature>
<evidence type="ECO:0000256" key="1">
    <source>
        <dbReference type="SAM" id="SignalP"/>
    </source>
</evidence>
<evidence type="ECO:0000313" key="2">
    <source>
        <dbReference type="EMBL" id="KIZ15371.1"/>
    </source>
</evidence>
<proteinExistence type="predicted"/>
<reference evidence="2 3" key="1">
    <citation type="submission" date="2014-09" db="EMBL/GenBank/DDBJ databases">
        <title>Draft genome sequence of Streptomyces natalensis ATCC 27448, producer of the antifungal pimaricin.</title>
        <authorList>
            <person name="Mendes M.V."/>
            <person name="Beites T."/>
            <person name="Pires S."/>
            <person name="Santos C.L."/>
            <person name="Moradas-Ferreira P."/>
        </authorList>
    </citation>
    <scope>NUCLEOTIDE SEQUENCE [LARGE SCALE GENOMIC DNA]</scope>
    <source>
        <strain evidence="2 3">ATCC 27448</strain>
    </source>
</reference>
<dbReference type="Proteomes" id="UP000032458">
    <property type="component" value="Unassembled WGS sequence"/>
</dbReference>
<name>A0A0D7CH53_9ACTN</name>
<dbReference type="AlphaFoldDB" id="A0A0D7CH53"/>
<protein>
    <recommendedName>
        <fullName evidence="4">Secreted protein</fullName>
    </recommendedName>
</protein>
<sequence>MLAAGVTAAAGVLPLVTAGPAHADQFQCMEYLRAHGYVVGLHVEDDCNGAAMAKDASPVARFAAYSACHYQLVRLRVKSRDASKACQLAQV</sequence>
<feature type="chain" id="PRO_5002317638" description="Secreted protein" evidence="1">
    <location>
        <begin position="24"/>
        <end position="91"/>
    </location>
</feature>
<dbReference type="EMBL" id="JRKI01000034">
    <property type="protein sequence ID" value="KIZ15371.1"/>
    <property type="molecule type" value="Genomic_DNA"/>
</dbReference>
<evidence type="ECO:0008006" key="4">
    <source>
        <dbReference type="Google" id="ProtNLM"/>
    </source>
</evidence>
<dbReference type="PATRIC" id="fig|1240678.4.peg.5938"/>
<accession>A0A0D7CH53</accession>
<keyword evidence="1" id="KW-0732">Signal</keyword>
<comment type="caution">
    <text evidence="2">The sequence shown here is derived from an EMBL/GenBank/DDBJ whole genome shotgun (WGS) entry which is preliminary data.</text>
</comment>
<keyword evidence="3" id="KW-1185">Reference proteome</keyword>